<gene>
    <name evidence="1" type="ORF">EJ02DRAFT_457863</name>
</gene>
<keyword evidence="2" id="KW-1185">Reference proteome</keyword>
<sequence>MNTLDVSNSHQHIRRVFSNAAYILEHEKKHHQWVRDIGAIVIWVACMTHDVGNAKYRFPSEKREQIDTIDEFLKDLDCLLPIRCPVAYLAANLSFTAEMQDRETITGIAEVTLRS</sequence>
<evidence type="ECO:0000313" key="2">
    <source>
        <dbReference type="Proteomes" id="UP000800038"/>
    </source>
</evidence>
<accession>A0A6A5SIY1</accession>
<dbReference type="OrthoDB" id="16547at2759"/>
<dbReference type="AlphaFoldDB" id="A0A6A5SIY1"/>
<evidence type="ECO:0000313" key="1">
    <source>
        <dbReference type="EMBL" id="KAF1938476.1"/>
    </source>
</evidence>
<protein>
    <recommendedName>
        <fullName evidence="3">HD domain-containing protein</fullName>
    </recommendedName>
</protein>
<dbReference type="Proteomes" id="UP000800038">
    <property type="component" value="Unassembled WGS sequence"/>
</dbReference>
<dbReference type="Gene3D" id="1.10.472.50">
    <property type="entry name" value="HD-domain/PDEase-like"/>
    <property type="match status" value="1"/>
</dbReference>
<reference evidence="1" key="1">
    <citation type="journal article" date="2020" name="Stud. Mycol.">
        <title>101 Dothideomycetes genomes: a test case for predicting lifestyles and emergence of pathogens.</title>
        <authorList>
            <person name="Haridas S."/>
            <person name="Albert R."/>
            <person name="Binder M."/>
            <person name="Bloem J."/>
            <person name="Labutti K."/>
            <person name="Salamov A."/>
            <person name="Andreopoulos B."/>
            <person name="Baker S."/>
            <person name="Barry K."/>
            <person name="Bills G."/>
            <person name="Bluhm B."/>
            <person name="Cannon C."/>
            <person name="Castanera R."/>
            <person name="Culley D."/>
            <person name="Daum C."/>
            <person name="Ezra D."/>
            <person name="Gonzalez J."/>
            <person name="Henrissat B."/>
            <person name="Kuo A."/>
            <person name="Liang C."/>
            <person name="Lipzen A."/>
            <person name="Lutzoni F."/>
            <person name="Magnuson J."/>
            <person name="Mondo S."/>
            <person name="Nolan M."/>
            <person name="Ohm R."/>
            <person name="Pangilinan J."/>
            <person name="Park H.-J."/>
            <person name="Ramirez L."/>
            <person name="Alfaro M."/>
            <person name="Sun H."/>
            <person name="Tritt A."/>
            <person name="Yoshinaga Y."/>
            <person name="Zwiers L.-H."/>
            <person name="Turgeon B."/>
            <person name="Goodwin S."/>
            <person name="Spatafora J."/>
            <person name="Crous P."/>
            <person name="Grigoriev I."/>
        </authorList>
    </citation>
    <scope>NUCLEOTIDE SEQUENCE</scope>
    <source>
        <strain evidence="1">CBS 161.51</strain>
    </source>
</reference>
<dbReference type="EMBL" id="ML976104">
    <property type="protein sequence ID" value="KAF1938476.1"/>
    <property type="molecule type" value="Genomic_DNA"/>
</dbReference>
<evidence type="ECO:0008006" key="3">
    <source>
        <dbReference type="Google" id="ProtNLM"/>
    </source>
</evidence>
<name>A0A6A5SIY1_9PLEO</name>
<organism evidence="1 2">
    <name type="scientific">Clathrospora elynae</name>
    <dbReference type="NCBI Taxonomy" id="706981"/>
    <lineage>
        <taxon>Eukaryota</taxon>
        <taxon>Fungi</taxon>
        <taxon>Dikarya</taxon>
        <taxon>Ascomycota</taxon>
        <taxon>Pezizomycotina</taxon>
        <taxon>Dothideomycetes</taxon>
        <taxon>Pleosporomycetidae</taxon>
        <taxon>Pleosporales</taxon>
        <taxon>Diademaceae</taxon>
        <taxon>Clathrospora</taxon>
    </lineage>
</organism>
<dbReference type="SUPFAM" id="SSF109604">
    <property type="entry name" value="HD-domain/PDEase-like"/>
    <property type="match status" value="1"/>
</dbReference>
<proteinExistence type="predicted"/>